<name>A0ACC2J0J9_9PEZI</name>
<keyword evidence="2" id="KW-1185">Reference proteome</keyword>
<accession>A0ACC2J0J9</accession>
<evidence type="ECO:0000313" key="2">
    <source>
        <dbReference type="Proteomes" id="UP001153334"/>
    </source>
</evidence>
<evidence type="ECO:0000313" key="1">
    <source>
        <dbReference type="EMBL" id="KAJ8120980.1"/>
    </source>
</evidence>
<dbReference type="Proteomes" id="UP001153334">
    <property type="component" value="Unassembled WGS sequence"/>
</dbReference>
<proteinExistence type="predicted"/>
<sequence>MFSIISYYQDQPASTSGPCQMIVPKECATLGLETETIIGTTRAYSEMRTFMSRHEAHVVRVFLKNSNIRHWNEFRHCMDILESAGLSAKYDDQSQFSRKSPTPPSSFYCNNPDFLAWVASESVHRELDPFMFKSVPRYLSLALKNSADPARLLNGVATAIRETPDALWIASPSITLSSPVGVPPSKGWILAFLIHQLLTQQPQAFLYIRHLLPNLVDAMRSDMQTWKERCLWLCLRTLIHSPIGVTMYGFLYVDTKESIEILHQINSAVDFTDSRFRLALVFAPGVETKIRHSYFLRLDIPSSDDPSANDLNSTVKDMALLSHSDWEGLPLEKLRISLGAVDRTGFIALTWIAFATRPLSLEELQAAAALDQSPGSSAKSDNDEEGPFVYEKSSGIRLRDLLPGVIEIHSNCVFLCLPYLQIRDVLSSLKAPGYGIDDDWSPHLYLAEKCLEVVRGIRESRHNQLTIGLTEYAARNWIHHYELAGKVNTGSTLGALYSDFISEESTVQSWLTFVEHLSLLPAQRQESLQAPLNITEPRLKCLLDIGSLEDLKTLAKLASRPSTLTGVGRLLVHAAETTNKETLDRICREPFSPDQVKEVSRALATSHGTIHDSLMDKASSILDEHMTVRMQLEALVLGNALVSENLVSTLSLIPSAGECGLVADVLISGVEYDDEKVIDVCNSYRDVPWRHNISLTGSSLDGGKDSGNWTVLHATAKYGCRQVISGIIEFDFLNDISSTQGRLDSITILLCNGANPTPFDVNSDYPLHLAIRQGHSRVVESLVDYLPVKPSPHRGAMFGLSSAPLNWNNRYGAAALAETVAQELVGMCRLILQKGGDPNILDATGKVALHLAAKAGSAGMVRDLIDRGSKTNQMTLGFRLTPMHYACYRGATEVVELLLGLTDLNIEDYWGRTPISAAAYSGHLATVKLLYASYDDRERAKALCAAAGECHHDIVEYLLNLGCPIDGVGSDPILLAEK</sequence>
<dbReference type="EMBL" id="JAPESX010000503">
    <property type="protein sequence ID" value="KAJ8120980.1"/>
    <property type="molecule type" value="Genomic_DNA"/>
</dbReference>
<comment type="caution">
    <text evidence="1">The sequence shown here is derived from an EMBL/GenBank/DDBJ whole genome shotgun (WGS) entry which is preliminary data.</text>
</comment>
<protein>
    <submittedName>
        <fullName evidence="1">Uncharacterized protein</fullName>
    </submittedName>
</protein>
<organism evidence="1 2">
    <name type="scientific">Nemania bipapillata</name>
    <dbReference type="NCBI Taxonomy" id="110536"/>
    <lineage>
        <taxon>Eukaryota</taxon>
        <taxon>Fungi</taxon>
        <taxon>Dikarya</taxon>
        <taxon>Ascomycota</taxon>
        <taxon>Pezizomycotina</taxon>
        <taxon>Sordariomycetes</taxon>
        <taxon>Xylariomycetidae</taxon>
        <taxon>Xylariales</taxon>
        <taxon>Xylariaceae</taxon>
        <taxon>Nemania</taxon>
    </lineage>
</organism>
<gene>
    <name evidence="1" type="ORF">ONZ43_g2455</name>
</gene>
<reference evidence="1" key="1">
    <citation type="submission" date="2022-11" db="EMBL/GenBank/DDBJ databases">
        <title>Genome Sequence of Nemania bipapillata.</title>
        <authorList>
            <person name="Buettner E."/>
        </authorList>
    </citation>
    <scope>NUCLEOTIDE SEQUENCE</scope>
    <source>
        <strain evidence="1">CP14</strain>
    </source>
</reference>